<protein>
    <submittedName>
        <fullName evidence="1">Uncharacterized protein</fullName>
    </submittedName>
</protein>
<dbReference type="OrthoDB" id="5864557at2759"/>
<sequence length="461" mass="51484">FESAFEFGTPKNFPICSGCSIITVTKWLSLPHKLNEDNCAACSNGTVPSASRFSCQCPEDSVIIKVTPNGLQCQQCAQGLYPSSDRLECLPCKSSNCCPKGSVYNNRNVDGSLLNSMINDANSTIPQDNLCVKCLDGTVPNADSTSCVPCGTLDCYCELTPSQCTSSDTPKSFNTEIHLISGKAVKSVLLERLLNKTASRCGAGNQESCQQLANFCVLQNFDTSSGTACDVIEKLRDRRIENSIPLVFFPGDADTELYRETAITQRFMFDTDDDKGQLEIILMRYALNGTFQGIVKAESVLQPCAPKEVRRAFKFGRRYGLTCDIALEWLTSKSDIEFFEAFIKFFDKDGNPQLYPIAIVNSLIRSTSGLYLNQQDRRSWVLTRRFFYSDGISYVSNPIGNVRYASDIHLHVEMKETRNGFIFPPYLSIFYMESDYNLSDIITMRFSVTYDIDPSRHNQAS</sequence>
<dbReference type="InterPro" id="IPR019170">
    <property type="entry name" value="Meckelin"/>
</dbReference>
<gene>
    <name evidence="1" type="ORF">DICVIV_01473</name>
</gene>
<dbReference type="PANTHER" id="PTHR21274:SF0">
    <property type="entry name" value="MECKELIN"/>
    <property type="match status" value="1"/>
</dbReference>
<evidence type="ECO:0000313" key="1">
    <source>
        <dbReference type="EMBL" id="KJH52381.1"/>
    </source>
</evidence>
<dbReference type="Pfam" id="PF09773">
    <property type="entry name" value="Meckelin"/>
    <property type="match status" value="1"/>
</dbReference>
<reference evidence="1 2" key="1">
    <citation type="submission" date="2013-11" db="EMBL/GenBank/DDBJ databases">
        <title>Draft genome of the bovine lungworm Dictyocaulus viviparus.</title>
        <authorList>
            <person name="Mitreva M."/>
        </authorList>
    </citation>
    <scope>NUCLEOTIDE SEQUENCE [LARGE SCALE GENOMIC DNA]</scope>
    <source>
        <strain evidence="1 2">HannoverDv2000</strain>
    </source>
</reference>
<proteinExistence type="predicted"/>
<dbReference type="GO" id="GO:0036038">
    <property type="term" value="C:MKS complex"/>
    <property type="evidence" value="ECO:0007669"/>
    <property type="project" value="InterPro"/>
</dbReference>
<name>A0A0D8YCS2_DICVI</name>
<accession>A0A0D8YCS2</accession>
<feature type="non-terminal residue" evidence="1">
    <location>
        <position position="1"/>
    </location>
</feature>
<dbReference type="PANTHER" id="PTHR21274">
    <property type="entry name" value="MECKELIN"/>
    <property type="match status" value="1"/>
</dbReference>
<evidence type="ECO:0000313" key="2">
    <source>
        <dbReference type="Proteomes" id="UP000053766"/>
    </source>
</evidence>
<dbReference type="GO" id="GO:0060271">
    <property type="term" value="P:cilium assembly"/>
    <property type="evidence" value="ECO:0007669"/>
    <property type="project" value="InterPro"/>
</dbReference>
<dbReference type="AlphaFoldDB" id="A0A0D8YCS2"/>
<dbReference type="STRING" id="29172.A0A0D8YCS2"/>
<dbReference type="EMBL" id="KN716166">
    <property type="protein sequence ID" value="KJH52381.1"/>
    <property type="molecule type" value="Genomic_DNA"/>
</dbReference>
<keyword evidence="2" id="KW-1185">Reference proteome</keyword>
<organism evidence="1 2">
    <name type="scientific">Dictyocaulus viviparus</name>
    <name type="common">Bovine lungworm</name>
    <dbReference type="NCBI Taxonomy" id="29172"/>
    <lineage>
        <taxon>Eukaryota</taxon>
        <taxon>Metazoa</taxon>
        <taxon>Ecdysozoa</taxon>
        <taxon>Nematoda</taxon>
        <taxon>Chromadorea</taxon>
        <taxon>Rhabditida</taxon>
        <taxon>Rhabditina</taxon>
        <taxon>Rhabditomorpha</taxon>
        <taxon>Strongyloidea</taxon>
        <taxon>Metastrongylidae</taxon>
        <taxon>Dictyocaulus</taxon>
    </lineage>
</organism>
<reference evidence="2" key="2">
    <citation type="journal article" date="2016" name="Sci. Rep.">
        <title>Dictyocaulus viviparus genome, variome and transcriptome elucidate lungworm biology and support future intervention.</title>
        <authorList>
            <person name="McNulty S.N."/>
            <person name="Strube C."/>
            <person name="Rosa B.A."/>
            <person name="Martin J.C."/>
            <person name="Tyagi R."/>
            <person name="Choi Y.J."/>
            <person name="Wang Q."/>
            <person name="Hallsworth Pepin K."/>
            <person name="Zhang X."/>
            <person name="Ozersky P."/>
            <person name="Wilson R.K."/>
            <person name="Sternberg P.W."/>
            <person name="Gasser R.B."/>
            <person name="Mitreva M."/>
        </authorList>
    </citation>
    <scope>NUCLEOTIDE SEQUENCE [LARGE SCALE GENOMIC DNA]</scope>
    <source>
        <strain evidence="2">HannoverDv2000</strain>
    </source>
</reference>
<dbReference type="Proteomes" id="UP000053766">
    <property type="component" value="Unassembled WGS sequence"/>
</dbReference>